<evidence type="ECO:0000256" key="3">
    <source>
        <dbReference type="ARBA" id="ARBA00008982"/>
    </source>
</evidence>
<keyword evidence="8 12" id="KW-0547">Nucleotide-binding</keyword>
<dbReference type="GO" id="GO:0006096">
    <property type="term" value="P:glycolytic process"/>
    <property type="evidence" value="ECO:0007669"/>
    <property type="project" value="UniProtKB-UniRule"/>
</dbReference>
<feature type="binding site" evidence="12">
    <location>
        <position position="38"/>
    </location>
    <ligand>
        <name>substrate</name>
    </ligand>
</feature>
<feature type="binding site" evidence="12 13">
    <location>
        <begin position="61"/>
        <end position="64"/>
    </location>
    <ligand>
        <name>substrate</name>
    </ligand>
</feature>
<dbReference type="SUPFAM" id="SSF53748">
    <property type="entry name" value="Phosphoglycerate kinase"/>
    <property type="match status" value="1"/>
</dbReference>
<evidence type="ECO:0000313" key="17">
    <source>
        <dbReference type="EMBL" id="XBH12034.1"/>
    </source>
</evidence>
<evidence type="ECO:0000256" key="2">
    <source>
        <dbReference type="ARBA" id="ARBA00004838"/>
    </source>
</evidence>
<feature type="binding site" evidence="12 13">
    <location>
        <begin position="21"/>
        <end position="23"/>
    </location>
    <ligand>
        <name>substrate</name>
    </ligand>
</feature>
<dbReference type="GO" id="GO:0005524">
    <property type="term" value="F:ATP binding"/>
    <property type="evidence" value="ECO:0007669"/>
    <property type="project" value="UniProtKB-KW"/>
</dbReference>
<dbReference type="PRINTS" id="PR00477">
    <property type="entry name" value="PHGLYCKINASE"/>
</dbReference>
<reference evidence="17" key="1">
    <citation type="submission" date="2023-03" db="EMBL/GenBank/DDBJ databases">
        <title>Edaphobacter sp.</title>
        <authorList>
            <person name="Huber K.J."/>
            <person name="Papendorf J."/>
            <person name="Pilke C."/>
            <person name="Bunk B."/>
            <person name="Sproeer C."/>
            <person name="Pester M."/>
        </authorList>
    </citation>
    <scope>NUCLEOTIDE SEQUENCE</scope>
    <source>
        <strain evidence="16">DSM 109919</strain>
        <strain evidence="17">DSM 109920</strain>
    </source>
</reference>
<evidence type="ECO:0000256" key="4">
    <source>
        <dbReference type="ARBA" id="ARBA00011245"/>
    </source>
</evidence>
<dbReference type="GO" id="GO:0004618">
    <property type="term" value="F:phosphoglycerate kinase activity"/>
    <property type="evidence" value="ECO:0007669"/>
    <property type="project" value="UniProtKB-UniRule"/>
</dbReference>
<accession>A0AAU7D2M4</accession>
<evidence type="ECO:0000256" key="6">
    <source>
        <dbReference type="ARBA" id="ARBA00016471"/>
    </source>
</evidence>
<feature type="binding site" evidence="12">
    <location>
        <position position="159"/>
    </location>
    <ligand>
        <name>substrate</name>
    </ligand>
</feature>
<organism evidence="17">
    <name type="scientific">Edaphobacter paludis</name>
    <dbReference type="NCBI Taxonomy" id="3035702"/>
    <lineage>
        <taxon>Bacteria</taxon>
        <taxon>Pseudomonadati</taxon>
        <taxon>Acidobacteriota</taxon>
        <taxon>Terriglobia</taxon>
        <taxon>Terriglobales</taxon>
        <taxon>Acidobacteriaceae</taxon>
        <taxon>Edaphobacter</taxon>
    </lineage>
</organism>
<keyword evidence="11 12" id="KW-0324">Glycolysis</keyword>
<evidence type="ECO:0000256" key="13">
    <source>
        <dbReference type="PIRSR" id="PIRSR000724-1"/>
    </source>
</evidence>
<dbReference type="Gene3D" id="3.40.50.1260">
    <property type="entry name" value="Phosphoglycerate kinase, N-terminal domain"/>
    <property type="match status" value="2"/>
</dbReference>
<feature type="binding site" evidence="13">
    <location>
        <position position="38"/>
    </location>
    <ligand>
        <name>(2R)-3-phosphoglycerate</name>
        <dbReference type="ChEBI" id="CHEBI:58272"/>
    </ligand>
</feature>
<evidence type="ECO:0000256" key="8">
    <source>
        <dbReference type="ARBA" id="ARBA00022741"/>
    </source>
</evidence>
<dbReference type="EMBL" id="CP121195">
    <property type="protein sequence ID" value="XBH12034.1"/>
    <property type="molecule type" value="Genomic_DNA"/>
</dbReference>
<dbReference type="RefSeq" id="WP_348266323.1">
    <property type="nucleotide sequence ID" value="NZ_CP121194.1"/>
</dbReference>
<dbReference type="CDD" id="cd00318">
    <property type="entry name" value="Phosphoglycerate_kinase"/>
    <property type="match status" value="1"/>
</dbReference>
<comment type="subunit">
    <text evidence="4 12">Monomer.</text>
</comment>
<feature type="binding site" evidence="12 14">
    <location>
        <begin position="360"/>
        <end position="363"/>
    </location>
    <ligand>
        <name>ATP</name>
        <dbReference type="ChEBI" id="CHEBI:30616"/>
    </ligand>
</feature>
<comment type="pathway">
    <text evidence="2 12">Carbohydrate degradation; glycolysis; pyruvate from D-glyceraldehyde 3-phosphate: step 2/5.</text>
</comment>
<dbReference type="PANTHER" id="PTHR11406">
    <property type="entry name" value="PHOSPHOGLYCERATE KINASE"/>
    <property type="match status" value="1"/>
</dbReference>
<dbReference type="PIRSF" id="PIRSF000724">
    <property type="entry name" value="Pgk"/>
    <property type="match status" value="1"/>
</dbReference>
<dbReference type="EC" id="2.7.2.3" evidence="5 12"/>
<evidence type="ECO:0000256" key="7">
    <source>
        <dbReference type="ARBA" id="ARBA00022679"/>
    </source>
</evidence>
<keyword evidence="9 12" id="KW-0418">Kinase</keyword>
<feature type="binding site" evidence="12 14">
    <location>
        <position position="210"/>
    </location>
    <ligand>
        <name>ATP</name>
        <dbReference type="ChEBI" id="CHEBI:30616"/>
    </ligand>
</feature>
<feature type="binding site" evidence="12 14">
    <location>
        <position position="333"/>
    </location>
    <ligand>
        <name>ATP</name>
        <dbReference type="ChEBI" id="CHEBI:30616"/>
    </ligand>
</feature>
<feature type="binding site" evidence="12">
    <location>
        <position position="126"/>
    </location>
    <ligand>
        <name>substrate</name>
    </ligand>
</feature>
<dbReference type="HAMAP" id="MF_00145">
    <property type="entry name" value="Phosphoglyc_kinase"/>
    <property type="match status" value="1"/>
</dbReference>
<dbReference type="FunFam" id="3.40.50.1260:FF:000003">
    <property type="entry name" value="Phosphoglycerate kinase"/>
    <property type="match status" value="1"/>
</dbReference>
<dbReference type="AlphaFoldDB" id="A0AAU7D2M4"/>
<evidence type="ECO:0000256" key="12">
    <source>
        <dbReference type="HAMAP-Rule" id="MF_00145"/>
    </source>
</evidence>
<feature type="binding site" evidence="13">
    <location>
        <position position="159"/>
    </location>
    <ligand>
        <name>(2R)-3-phosphoglycerate</name>
        <dbReference type="ChEBI" id="CHEBI:58272"/>
    </ligand>
</feature>
<proteinExistence type="inferred from homology"/>
<keyword evidence="12" id="KW-0963">Cytoplasm</keyword>
<evidence type="ECO:0000256" key="1">
    <source>
        <dbReference type="ARBA" id="ARBA00000642"/>
    </source>
</evidence>
<dbReference type="GO" id="GO:0006094">
    <property type="term" value="P:gluconeogenesis"/>
    <property type="evidence" value="ECO:0007669"/>
    <property type="project" value="TreeGrafter"/>
</dbReference>
<gene>
    <name evidence="12" type="primary">pgk</name>
    <name evidence="16" type="ORF">P4G45_09920</name>
    <name evidence="17" type="ORF">P8936_09945</name>
</gene>
<dbReference type="PANTHER" id="PTHR11406:SF23">
    <property type="entry name" value="PHOSPHOGLYCERATE KINASE 1, CHLOROPLASTIC-RELATED"/>
    <property type="match status" value="1"/>
</dbReference>
<dbReference type="InterPro" id="IPR015824">
    <property type="entry name" value="Phosphoglycerate_kinase_N"/>
</dbReference>
<dbReference type="InterPro" id="IPR036043">
    <property type="entry name" value="Phosphoglycerate_kinase_sf"/>
</dbReference>
<dbReference type="EMBL" id="CP121194">
    <property type="protein sequence ID" value="XBH08813.1"/>
    <property type="molecule type" value="Genomic_DNA"/>
</dbReference>
<evidence type="ECO:0000256" key="9">
    <source>
        <dbReference type="ARBA" id="ARBA00022777"/>
    </source>
</evidence>
<dbReference type="InterPro" id="IPR001576">
    <property type="entry name" value="Phosphoglycerate_kinase"/>
</dbReference>
<evidence type="ECO:0000256" key="10">
    <source>
        <dbReference type="ARBA" id="ARBA00022840"/>
    </source>
</evidence>
<sequence>MSKLSIRDLDLTNKRVLIRVDFNVPLSKDGQTITDDTRIRETLPTIEYALRRKAKVILCSHLGRPKGKPVDTMSLRPVVDRLRELLDAVVGENENVAFAPDCVGEVATEMATQLESGQTLLLENLRFHAEEEANDPAFAKQLASLCDIYVNDAFGSAHRAHASTEGITHFVKQSAAGLLMERELTYLGKALSQPDRPLVAIIGGAKVSDKIGVIDNLLEIADAIIIGGGMAYTFLNAQGQNTGKSLVETDKLEVAKAALDKAKAKGVRFLLPIDHVLADKFAPDAKTTIHEGSAHFPADLMALDIGPKSVALFEAEIANARTIIWNGPMGVFEMPAFAKGTQAIAHFVAGNHDAITIVGGGDSVAAVKQSGVSHKISHISTGGGASLEFLEGKILPGVAALTEK</sequence>
<keyword evidence="10 12" id="KW-0067">ATP-binding</keyword>
<name>A0AAU7D2M4_9BACT</name>
<evidence type="ECO:0000256" key="11">
    <source>
        <dbReference type="ARBA" id="ARBA00023152"/>
    </source>
</evidence>
<dbReference type="Pfam" id="PF00162">
    <property type="entry name" value="PGK"/>
    <property type="match status" value="1"/>
</dbReference>
<dbReference type="PROSITE" id="PS00111">
    <property type="entry name" value="PGLYCERATE_KINASE"/>
    <property type="match status" value="1"/>
</dbReference>
<comment type="catalytic activity">
    <reaction evidence="1 12 15">
        <text>(2R)-3-phosphoglycerate + ATP = (2R)-3-phospho-glyceroyl phosphate + ADP</text>
        <dbReference type="Rhea" id="RHEA:14801"/>
        <dbReference type="ChEBI" id="CHEBI:30616"/>
        <dbReference type="ChEBI" id="CHEBI:57604"/>
        <dbReference type="ChEBI" id="CHEBI:58272"/>
        <dbReference type="ChEBI" id="CHEBI:456216"/>
        <dbReference type="EC" id="2.7.2.3"/>
    </reaction>
</comment>
<evidence type="ECO:0000256" key="15">
    <source>
        <dbReference type="RuleBase" id="RU000532"/>
    </source>
</evidence>
<feature type="binding site" evidence="13">
    <location>
        <position position="126"/>
    </location>
    <ligand>
        <name>(2R)-3-phosphoglycerate</name>
        <dbReference type="ChEBI" id="CHEBI:58272"/>
    </ligand>
</feature>
<dbReference type="GO" id="GO:0043531">
    <property type="term" value="F:ADP binding"/>
    <property type="evidence" value="ECO:0007669"/>
    <property type="project" value="TreeGrafter"/>
</dbReference>
<comment type="subcellular location">
    <subcellularLocation>
        <location evidence="12">Cytoplasm</location>
    </subcellularLocation>
</comment>
<protein>
    <recommendedName>
        <fullName evidence="6 12">Phosphoglycerate kinase</fullName>
        <ecNumber evidence="5 12">2.7.2.3</ecNumber>
    </recommendedName>
</protein>
<dbReference type="InterPro" id="IPR015911">
    <property type="entry name" value="Phosphoglycerate_kinase_CS"/>
</dbReference>
<evidence type="ECO:0000313" key="16">
    <source>
        <dbReference type="EMBL" id="XBH08813.1"/>
    </source>
</evidence>
<dbReference type="FunFam" id="3.40.50.1260:FF:000006">
    <property type="entry name" value="Phosphoglycerate kinase"/>
    <property type="match status" value="1"/>
</dbReference>
<accession>A0AAU7CTK7</accession>
<evidence type="ECO:0000256" key="5">
    <source>
        <dbReference type="ARBA" id="ARBA00013061"/>
    </source>
</evidence>
<comment type="caution">
    <text evidence="12">Lacks conserved residue(s) required for the propagation of feature annotation.</text>
</comment>
<comment type="similarity">
    <text evidence="3 12 15">Belongs to the phosphoglycerate kinase family.</text>
</comment>
<dbReference type="KEGG" id="epl:P4G45_09920"/>
<keyword evidence="7 12" id="KW-0808">Transferase</keyword>
<dbReference type="GO" id="GO:0005829">
    <property type="term" value="C:cytosol"/>
    <property type="evidence" value="ECO:0007669"/>
    <property type="project" value="TreeGrafter"/>
</dbReference>
<evidence type="ECO:0000256" key="14">
    <source>
        <dbReference type="PIRSR" id="PIRSR000724-2"/>
    </source>
</evidence>